<dbReference type="SUPFAM" id="SSF51905">
    <property type="entry name" value="FAD/NAD(P)-binding domain"/>
    <property type="match status" value="1"/>
</dbReference>
<dbReference type="PROSITE" id="PS51257">
    <property type="entry name" value="PROKAR_LIPOPROTEIN"/>
    <property type="match status" value="1"/>
</dbReference>
<evidence type="ECO:0000256" key="1">
    <source>
        <dbReference type="SAM" id="Phobius"/>
    </source>
</evidence>
<evidence type="ECO:0000313" key="2">
    <source>
        <dbReference type="EMBL" id="MFC4893119.1"/>
    </source>
</evidence>
<dbReference type="InterPro" id="IPR036188">
    <property type="entry name" value="FAD/NAD-bd_sf"/>
</dbReference>
<dbReference type="InterPro" id="IPR053275">
    <property type="entry name" value="Agnestin_monoxygenase"/>
</dbReference>
<dbReference type="PANTHER" id="PTHR38688:SF1">
    <property type="entry name" value="FAD_NAD(P)-BINDING DOMAIN-CONTAINING PROTEIN"/>
    <property type="match status" value="1"/>
</dbReference>
<comment type="caution">
    <text evidence="2">The sequence shown here is derived from an EMBL/GenBank/DDBJ whole genome shotgun (WGS) entry which is preliminary data.</text>
</comment>
<feature type="transmembrane region" description="Helical" evidence="1">
    <location>
        <begin position="6"/>
        <end position="25"/>
    </location>
</feature>
<dbReference type="Gene3D" id="3.50.50.60">
    <property type="entry name" value="FAD/NAD(P)-binding domain"/>
    <property type="match status" value="2"/>
</dbReference>
<keyword evidence="3" id="KW-1185">Reference proteome</keyword>
<protein>
    <submittedName>
        <fullName evidence="2">NAD(P)-binding domain-containing protein</fullName>
    </submittedName>
</protein>
<accession>A0ABV9TD53</accession>
<sequence length="340" mass="37944">MSNKVYSWTVIGAGCAGIVAIAKLLDERISPNDILWIDEGFNGGEINTKWYEVPGNTIVETLNDSFYSFKSINYKELKSDLKNLNPNDVCSLGYLAEALKDASKELLSSGLNTYKSKVISICDKSGIIEIETLNKTFKTEKLILATGAKQAQQNTNKKTLNLEIALCPTKLTQENLQNKKIGVIGSSHSAILVLKNLIDAKADNIVNFYRSFTKYAMPYNGKIIYDNTGLKGLAAAWAKENLEASKHIKRVHIEDSSYAKEFSECDLLIYAMGFESRNIPINGVTNYKHNPYHGIIAPNIYGIGIAYPEIACDDFGYTEQNVGMLKFVKYINKVFPIWQM</sequence>
<keyword evidence="1" id="KW-1133">Transmembrane helix</keyword>
<keyword evidence="1" id="KW-0812">Transmembrane</keyword>
<gene>
    <name evidence="2" type="ORF">ACFPDQ_08665</name>
</gene>
<name>A0ABV9TD53_9GAMM</name>
<dbReference type="Proteomes" id="UP001595926">
    <property type="component" value="Unassembled WGS sequence"/>
</dbReference>
<organism evidence="2 3">
    <name type="scientific">Pseudofrancisella aestuarii</name>
    <dbReference type="NCBI Taxonomy" id="2670347"/>
    <lineage>
        <taxon>Bacteria</taxon>
        <taxon>Pseudomonadati</taxon>
        <taxon>Pseudomonadota</taxon>
        <taxon>Gammaproteobacteria</taxon>
        <taxon>Thiotrichales</taxon>
        <taxon>Francisellaceae</taxon>
        <taxon>Pseudofrancisella</taxon>
    </lineage>
</organism>
<reference evidence="3" key="1">
    <citation type="journal article" date="2019" name="Int. J. Syst. Evol. Microbiol.">
        <title>The Global Catalogue of Microorganisms (GCM) 10K type strain sequencing project: providing services to taxonomists for standard genome sequencing and annotation.</title>
        <authorList>
            <consortium name="The Broad Institute Genomics Platform"/>
            <consortium name="The Broad Institute Genome Sequencing Center for Infectious Disease"/>
            <person name="Wu L."/>
            <person name="Ma J."/>
        </authorList>
    </citation>
    <scope>NUCLEOTIDE SEQUENCE [LARGE SCALE GENOMIC DNA]</scope>
    <source>
        <strain evidence="3">CGMCC 1.13718</strain>
    </source>
</reference>
<keyword evidence="1" id="KW-0472">Membrane</keyword>
<dbReference type="Pfam" id="PF13738">
    <property type="entry name" value="Pyr_redox_3"/>
    <property type="match status" value="1"/>
</dbReference>
<dbReference type="EMBL" id="JBHSJH010000003">
    <property type="protein sequence ID" value="MFC4893119.1"/>
    <property type="molecule type" value="Genomic_DNA"/>
</dbReference>
<dbReference type="PANTHER" id="PTHR38688">
    <property type="entry name" value="PYR_REDOX_2 DOMAIN-CONTAINING PROTEIN"/>
    <property type="match status" value="1"/>
</dbReference>
<dbReference type="RefSeq" id="WP_159240246.1">
    <property type="nucleotide sequence ID" value="NZ_JBHSJH010000003.1"/>
</dbReference>
<evidence type="ECO:0000313" key="3">
    <source>
        <dbReference type="Proteomes" id="UP001595926"/>
    </source>
</evidence>
<proteinExistence type="predicted"/>